<dbReference type="PROSITE" id="PS50943">
    <property type="entry name" value="HTH_CROC1"/>
    <property type="match status" value="1"/>
</dbReference>
<dbReference type="Gene3D" id="1.10.260.40">
    <property type="entry name" value="lambda repressor-like DNA-binding domains"/>
    <property type="match status" value="1"/>
</dbReference>
<dbReference type="RefSeq" id="WP_307722959.1">
    <property type="nucleotide sequence ID" value="NZ_BJFL01000040.1"/>
</dbReference>
<dbReference type="CDD" id="cd00093">
    <property type="entry name" value="HTH_XRE"/>
    <property type="match status" value="1"/>
</dbReference>
<evidence type="ECO:0000313" key="2">
    <source>
        <dbReference type="EMBL" id="GDY33341.1"/>
    </source>
</evidence>
<dbReference type="Pfam" id="PF19054">
    <property type="entry name" value="DUF5753"/>
    <property type="match status" value="1"/>
</dbReference>
<dbReference type="SUPFAM" id="SSF47413">
    <property type="entry name" value="lambda repressor-like DNA-binding domains"/>
    <property type="match status" value="1"/>
</dbReference>
<dbReference type="InterPro" id="IPR010982">
    <property type="entry name" value="Lambda_DNA-bd_dom_sf"/>
</dbReference>
<organism evidence="2 3">
    <name type="scientific">Gandjariella thermophila</name>
    <dbReference type="NCBI Taxonomy" id="1931992"/>
    <lineage>
        <taxon>Bacteria</taxon>
        <taxon>Bacillati</taxon>
        <taxon>Actinomycetota</taxon>
        <taxon>Actinomycetes</taxon>
        <taxon>Pseudonocardiales</taxon>
        <taxon>Pseudonocardiaceae</taxon>
        <taxon>Gandjariella</taxon>
    </lineage>
</organism>
<evidence type="ECO:0000313" key="3">
    <source>
        <dbReference type="Proteomes" id="UP000298860"/>
    </source>
</evidence>
<dbReference type="AlphaFoldDB" id="A0A4D4J9J8"/>
<dbReference type="GO" id="GO:0003677">
    <property type="term" value="F:DNA binding"/>
    <property type="evidence" value="ECO:0007669"/>
    <property type="project" value="InterPro"/>
</dbReference>
<name>A0A4D4J9J8_9PSEU</name>
<reference evidence="3" key="1">
    <citation type="submission" date="2019-04" db="EMBL/GenBank/DDBJ databases">
        <title>Draft genome sequence of Pseudonocardiaceae bacterium SL3-2-4.</title>
        <authorList>
            <person name="Ningsih F."/>
            <person name="Yokota A."/>
            <person name="Sakai Y."/>
            <person name="Nanatani K."/>
            <person name="Yabe S."/>
            <person name="Oetari A."/>
            <person name="Sjamsuridzal W."/>
        </authorList>
    </citation>
    <scope>NUCLEOTIDE SEQUENCE [LARGE SCALE GENOMIC DNA]</scope>
    <source>
        <strain evidence="3">SL3-2-4</strain>
    </source>
</reference>
<gene>
    <name evidence="2" type="ORF">GTS_49740</name>
</gene>
<comment type="caution">
    <text evidence="2">The sequence shown here is derived from an EMBL/GenBank/DDBJ whole genome shotgun (WGS) entry which is preliminary data.</text>
</comment>
<sequence length="272" mass="30053">MCAALREARQASGIGVRELGRLLGISDANISLWENCHRIPNVETVAMILTAVRVSPEERERILDLARNVREPNWLTVGIEGIPQQLAGVVECERAATSIVEWIPMGIPGLLQTSDYTRTIKESSGLPQEDIELRVMISAGRRDVITRVNNPVQFEALIDEAGLREQIGSPAIMVDQLRHLNAMGERPNVVIRVVPRGVGWHPGWVGPFILFEFPDSSPVVYFEHYSSGAFVPTEHDVAAYKKAINRLRGIARSPEESSALIAEIAHQMEAAP</sequence>
<keyword evidence="3" id="KW-1185">Reference proteome</keyword>
<accession>A0A4D4J9J8</accession>
<evidence type="ECO:0000259" key="1">
    <source>
        <dbReference type="PROSITE" id="PS50943"/>
    </source>
</evidence>
<dbReference type="SMART" id="SM00530">
    <property type="entry name" value="HTH_XRE"/>
    <property type="match status" value="1"/>
</dbReference>
<dbReference type="InterPro" id="IPR043917">
    <property type="entry name" value="DUF5753"/>
</dbReference>
<dbReference type="Proteomes" id="UP000298860">
    <property type="component" value="Unassembled WGS sequence"/>
</dbReference>
<dbReference type="InterPro" id="IPR001387">
    <property type="entry name" value="Cro/C1-type_HTH"/>
</dbReference>
<proteinExistence type="predicted"/>
<protein>
    <submittedName>
        <fullName evidence="2">Transcriptional regulator</fullName>
    </submittedName>
</protein>
<dbReference type="Pfam" id="PF13560">
    <property type="entry name" value="HTH_31"/>
    <property type="match status" value="1"/>
</dbReference>
<dbReference type="EMBL" id="BJFL01000040">
    <property type="protein sequence ID" value="GDY33341.1"/>
    <property type="molecule type" value="Genomic_DNA"/>
</dbReference>
<feature type="domain" description="HTH cro/C1-type" evidence="1">
    <location>
        <begin position="5"/>
        <end position="59"/>
    </location>
</feature>